<evidence type="ECO:0000313" key="1">
    <source>
        <dbReference type="EMBL" id="OLN33828.1"/>
    </source>
</evidence>
<reference evidence="1 2" key="1">
    <citation type="submission" date="2016-09" db="EMBL/GenBank/DDBJ databases">
        <title>Complete genome of Desulfosporosinus sp. OL.</title>
        <authorList>
            <person name="Mardanov A."/>
            <person name="Beletsky A."/>
            <person name="Panova A."/>
            <person name="Karnachuk O."/>
            <person name="Ravin N."/>
        </authorList>
    </citation>
    <scope>NUCLEOTIDE SEQUENCE [LARGE SCALE GENOMIC DNA]</scope>
    <source>
        <strain evidence="1 2">OL</strain>
    </source>
</reference>
<dbReference type="STRING" id="1888891.DSOL_0006"/>
<dbReference type="AlphaFoldDB" id="A0A1Q8R2P3"/>
<dbReference type="RefSeq" id="WP_075362859.1">
    <property type="nucleotide sequence ID" value="NZ_MLBF01000001.1"/>
</dbReference>
<protein>
    <submittedName>
        <fullName evidence="1">Uncharacterized protein</fullName>
    </submittedName>
</protein>
<dbReference type="Proteomes" id="UP000186102">
    <property type="component" value="Unassembled WGS sequence"/>
</dbReference>
<gene>
    <name evidence="1" type="ORF">DSOL_0006</name>
</gene>
<sequence length="202" mass="23669">MGQRGQKKQYIQKITSKDEKMLKAFRCCGYLTKDMLKEKLAMSDHRIENFKRDKYIEKIAYADKTQNQVIETYRLTNAGKDFLEKQLGLSNCYRSTSISHDIEVAQKYMNCSETERESWKTESKLREQFDEISDALLAENRFEEYDRLQEYLQENDVSAIDGSYISDETGLEMSAEVVTDSYGRAEIEAKITFCHIMNIHQN</sequence>
<organism evidence="1 2">
    <name type="scientific">Desulfosporosinus metallidurans</name>
    <dbReference type="NCBI Taxonomy" id="1888891"/>
    <lineage>
        <taxon>Bacteria</taxon>
        <taxon>Bacillati</taxon>
        <taxon>Bacillota</taxon>
        <taxon>Clostridia</taxon>
        <taxon>Eubacteriales</taxon>
        <taxon>Desulfitobacteriaceae</taxon>
        <taxon>Desulfosporosinus</taxon>
    </lineage>
</organism>
<comment type="caution">
    <text evidence="1">The sequence shown here is derived from an EMBL/GenBank/DDBJ whole genome shotgun (WGS) entry which is preliminary data.</text>
</comment>
<dbReference type="OrthoDB" id="2576861at2"/>
<evidence type="ECO:0000313" key="2">
    <source>
        <dbReference type="Proteomes" id="UP000186102"/>
    </source>
</evidence>
<accession>A0A1Q8R2P3</accession>
<keyword evidence="2" id="KW-1185">Reference proteome</keyword>
<name>A0A1Q8R2P3_9FIRM</name>
<proteinExistence type="predicted"/>
<dbReference type="EMBL" id="MLBF01000001">
    <property type="protein sequence ID" value="OLN33828.1"/>
    <property type="molecule type" value="Genomic_DNA"/>
</dbReference>